<keyword evidence="2" id="KW-1185">Reference proteome</keyword>
<comment type="caution">
    <text evidence="1">The sequence shown here is derived from an EMBL/GenBank/DDBJ whole genome shotgun (WGS) entry which is preliminary data.</text>
</comment>
<evidence type="ECO:0000313" key="1">
    <source>
        <dbReference type="EMBL" id="MPR30488.1"/>
    </source>
</evidence>
<organism evidence="1 2">
    <name type="scientific">Microvirga tunisiensis</name>
    <dbReference type="NCBI Taxonomy" id="2108360"/>
    <lineage>
        <taxon>Bacteria</taxon>
        <taxon>Pseudomonadati</taxon>
        <taxon>Pseudomonadota</taxon>
        <taxon>Alphaproteobacteria</taxon>
        <taxon>Hyphomicrobiales</taxon>
        <taxon>Methylobacteriaceae</taxon>
        <taxon>Microvirga</taxon>
    </lineage>
</organism>
<sequence>MAIVEQPKGGLRNQAALCRDIHHEGRPIILNVYTPKPGSSAASLVLAGSAIVGEGEQDGRILCYYEGNAIGSKDLESFYERIRRAAGRLVTKYPTTAMAAFPAEELECVAAYDARREYLPLIKDYRTLERWAQEPSLIIQGPDLQEGAHLTSAIGTRFERAYPRLLKREGSVHTYALRCGQIVVINIVSGMSEVIQPTDKLADSIRQEVRSGQ</sequence>
<proteinExistence type="predicted"/>
<evidence type="ECO:0000313" key="2">
    <source>
        <dbReference type="Proteomes" id="UP000403266"/>
    </source>
</evidence>
<protein>
    <submittedName>
        <fullName evidence="1">Uncharacterized protein</fullName>
    </submittedName>
</protein>
<dbReference type="AlphaFoldDB" id="A0A5N7MUC6"/>
<accession>A0A5N7MUC6</accession>
<dbReference type="EMBL" id="VOSK01000378">
    <property type="protein sequence ID" value="MPR30488.1"/>
    <property type="molecule type" value="Genomic_DNA"/>
</dbReference>
<reference evidence="1 2" key="1">
    <citation type="journal article" date="2019" name="Syst. Appl. Microbiol.">
        <title>Microvirga tunisiensis sp. nov., a root nodule symbiotic bacterium isolated from Lupinus micranthus and L. luteus grown in Northern Tunisia.</title>
        <authorList>
            <person name="Msaddak A."/>
            <person name="Rejili M."/>
            <person name="Duran D."/>
            <person name="Mars M."/>
            <person name="Palacios J.M."/>
            <person name="Ruiz-Argueso T."/>
            <person name="Rey L."/>
            <person name="Imperial J."/>
        </authorList>
    </citation>
    <scope>NUCLEOTIDE SEQUENCE [LARGE SCALE GENOMIC DNA]</scope>
    <source>
        <strain evidence="1 2">Lmie10</strain>
    </source>
</reference>
<name>A0A5N7MUC6_9HYPH</name>
<dbReference type="RefSeq" id="WP_152717323.1">
    <property type="nucleotide sequence ID" value="NZ_VOSJ01000414.1"/>
</dbReference>
<dbReference type="OrthoDB" id="8704917at2"/>
<gene>
    <name evidence="1" type="ORF">FS320_37135</name>
</gene>
<dbReference type="Proteomes" id="UP000403266">
    <property type="component" value="Unassembled WGS sequence"/>
</dbReference>